<dbReference type="Proteomes" id="UP000261223">
    <property type="component" value="Unassembled WGS sequence"/>
</dbReference>
<organism evidence="1 2">
    <name type="scientific">Bacteroides stercoris</name>
    <dbReference type="NCBI Taxonomy" id="46506"/>
    <lineage>
        <taxon>Bacteria</taxon>
        <taxon>Pseudomonadati</taxon>
        <taxon>Bacteroidota</taxon>
        <taxon>Bacteroidia</taxon>
        <taxon>Bacteroidales</taxon>
        <taxon>Bacteroidaceae</taxon>
        <taxon>Bacteroides</taxon>
    </lineage>
</organism>
<dbReference type="Pfam" id="PF13481">
    <property type="entry name" value="AAA_25"/>
    <property type="match status" value="1"/>
</dbReference>
<evidence type="ECO:0000313" key="1">
    <source>
        <dbReference type="EMBL" id="RGM11454.1"/>
    </source>
</evidence>
<dbReference type="AlphaFoldDB" id="A0A3E4ULL5"/>
<dbReference type="EMBL" id="QSSV01000017">
    <property type="protein sequence ID" value="RGM11454.1"/>
    <property type="molecule type" value="Genomic_DNA"/>
</dbReference>
<accession>A0A3E4ULL5</accession>
<dbReference type="Gene3D" id="3.40.50.300">
    <property type="entry name" value="P-loop containing nucleotide triphosphate hydrolases"/>
    <property type="match status" value="1"/>
</dbReference>
<dbReference type="SUPFAM" id="SSF52540">
    <property type="entry name" value="P-loop containing nucleoside triphosphate hydrolases"/>
    <property type="match status" value="1"/>
</dbReference>
<sequence length="369" mass="41693">MNKEPKTMSENEELMESRLEQILNDALIKATDTYSVPPQIIWVDNSTIATLGNFSASTGKAKAKKTFNVSALVAASLSNGTVLNYRACLPEGKRRILYVDTEQSRYHCHNVLARILKLAGLPTDMDNQNLDFIGLREYTPAIRMEVIDYALAHNHGYGLVIIDGIRDLLLDINNAGESVEVINKMMEWSSKYDLHIHCVLHQNKGDNNVRGHIGTEMNNKAETVLVISKSTINPDVSEVRPLHIREKEFKPFAFTVNAEGLPEIAREHTCEQQSKAKSSRISYKDLTEEQHREALSAAFKEAPIKGYENVVQALMAAYEEIGFKRGRSIIAKLLQYLVNDLKLVIKKDKIFFYDMTPMEAELFSDNDNE</sequence>
<dbReference type="InterPro" id="IPR027417">
    <property type="entry name" value="P-loop_NTPase"/>
</dbReference>
<proteinExistence type="predicted"/>
<name>A0A3E4ULL5_BACSE</name>
<evidence type="ECO:0000313" key="2">
    <source>
        <dbReference type="Proteomes" id="UP000261223"/>
    </source>
</evidence>
<dbReference type="RefSeq" id="WP_117742160.1">
    <property type="nucleotide sequence ID" value="NZ_QSSV01000017.1"/>
</dbReference>
<protein>
    <submittedName>
        <fullName evidence="1">Mobilization protein</fullName>
    </submittedName>
</protein>
<reference evidence="1 2" key="1">
    <citation type="submission" date="2018-08" db="EMBL/GenBank/DDBJ databases">
        <title>A genome reference for cultivated species of the human gut microbiota.</title>
        <authorList>
            <person name="Zou Y."/>
            <person name="Xue W."/>
            <person name="Luo G."/>
        </authorList>
    </citation>
    <scope>NUCLEOTIDE SEQUENCE [LARGE SCALE GENOMIC DNA]</scope>
    <source>
        <strain evidence="1 2">TF03-6</strain>
    </source>
</reference>
<gene>
    <name evidence="1" type="ORF">DXC34_13125</name>
</gene>
<comment type="caution">
    <text evidence="1">The sequence shown here is derived from an EMBL/GenBank/DDBJ whole genome shotgun (WGS) entry which is preliminary data.</text>
</comment>